<dbReference type="EMBL" id="CP029347">
    <property type="protein sequence ID" value="AWL12112.1"/>
    <property type="molecule type" value="Genomic_DNA"/>
</dbReference>
<feature type="modified residue" description="4-aspartylphosphate" evidence="2">
    <location>
        <position position="53"/>
    </location>
</feature>
<dbReference type="SMART" id="SM00448">
    <property type="entry name" value="REC"/>
    <property type="match status" value="1"/>
</dbReference>
<evidence type="ECO:0000256" key="1">
    <source>
        <dbReference type="ARBA" id="ARBA00022553"/>
    </source>
</evidence>
<evidence type="ECO:0000313" key="6">
    <source>
        <dbReference type="Proteomes" id="UP000245728"/>
    </source>
</evidence>
<evidence type="ECO:0000259" key="4">
    <source>
        <dbReference type="PROSITE" id="PS50110"/>
    </source>
</evidence>
<dbReference type="Gene3D" id="3.40.50.2300">
    <property type="match status" value="1"/>
</dbReference>
<dbReference type="Proteomes" id="UP000245728">
    <property type="component" value="Chromosome"/>
</dbReference>
<name>A0A2S2E3M2_9ALTE</name>
<evidence type="ECO:0000256" key="3">
    <source>
        <dbReference type="SAM" id="Coils"/>
    </source>
</evidence>
<reference evidence="5 6" key="1">
    <citation type="submission" date="2018-05" db="EMBL/GenBank/DDBJ databases">
        <title>Salinimonas sp. HMF8227 Genome sequencing and assembly.</title>
        <authorList>
            <person name="Kang H."/>
            <person name="Kang J."/>
            <person name="Cha I."/>
            <person name="Kim H."/>
            <person name="Joh K."/>
        </authorList>
    </citation>
    <scope>NUCLEOTIDE SEQUENCE [LARGE SCALE GENOMIC DNA]</scope>
    <source>
        <strain evidence="5 6">HMF8227</strain>
    </source>
</reference>
<keyword evidence="1 2" id="KW-0597">Phosphoprotein</keyword>
<keyword evidence="3" id="KW-0175">Coiled coil</keyword>
<dbReference type="PANTHER" id="PTHR44591:SF3">
    <property type="entry name" value="RESPONSE REGULATORY DOMAIN-CONTAINING PROTEIN"/>
    <property type="match status" value="1"/>
</dbReference>
<dbReference type="SUPFAM" id="SSF52172">
    <property type="entry name" value="CheY-like"/>
    <property type="match status" value="1"/>
</dbReference>
<dbReference type="RefSeq" id="WP_109339715.1">
    <property type="nucleotide sequence ID" value="NZ_CP029347.1"/>
</dbReference>
<dbReference type="GO" id="GO:0000160">
    <property type="term" value="P:phosphorelay signal transduction system"/>
    <property type="evidence" value="ECO:0007669"/>
    <property type="project" value="InterPro"/>
</dbReference>
<dbReference type="InterPro" id="IPR001789">
    <property type="entry name" value="Sig_transdc_resp-reg_receiver"/>
</dbReference>
<organism evidence="5 6">
    <name type="scientific">Saliniradius amylolyticus</name>
    <dbReference type="NCBI Taxonomy" id="2183582"/>
    <lineage>
        <taxon>Bacteria</taxon>
        <taxon>Pseudomonadati</taxon>
        <taxon>Pseudomonadota</taxon>
        <taxon>Gammaproteobacteria</taxon>
        <taxon>Alteromonadales</taxon>
        <taxon>Alteromonadaceae</taxon>
        <taxon>Saliniradius</taxon>
    </lineage>
</organism>
<keyword evidence="6" id="KW-1185">Reference proteome</keyword>
<dbReference type="PROSITE" id="PS50110">
    <property type="entry name" value="RESPONSE_REGULATORY"/>
    <property type="match status" value="1"/>
</dbReference>
<accession>A0A2S2E3M2</accession>
<dbReference type="InterPro" id="IPR011006">
    <property type="entry name" value="CheY-like_superfamily"/>
</dbReference>
<dbReference type="OrthoDB" id="5696993at2"/>
<dbReference type="KEGG" id="salh:HMF8227_01639"/>
<dbReference type="AlphaFoldDB" id="A0A2S2E3M2"/>
<sequence length="387" mass="43770">MEKLRLLLVEDEHAFHQLITKTLSDDYDITIADSVMQATDLIDQQHFDFALVDENLGNASGSQWIQTHHERDNFPRSTIIYSGSAAEETLLKALDCGASDFLKKPFSMQALKQKLASLQKYHERLDEYEDQLSSSNEVLVTALTQAAKFGQCMQLVKELNHCMTLEQMATSLQRFFKQVDLKAIIGLRLNDQQQLAVHTEKGSCSPLEEQVIHALANKKRVFTYGQRTAFNHEVASILVLNFARSQDSEIWIDALASLIESIASRIQFLNYHHSVLEVQTMLARTLTETRSLVNAAKQNREDTLNAIRQSIGLSFHVLDLSEEQEQYLSDLVEKALTENASEEKTLMQIRHALDDILQTIDKVTEQQDAPTPAVEPAVPALDDDILF</sequence>
<evidence type="ECO:0000313" key="5">
    <source>
        <dbReference type="EMBL" id="AWL12112.1"/>
    </source>
</evidence>
<proteinExistence type="predicted"/>
<dbReference type="CDD" id="cd00156">
    <property type="entry name" value="REC"/>
    <property type="match status" value="1"/>
</dbReference>
<protein>
    <recommendedName>
        <fullName evidence="4">Response regulatory domain-containing protein</fullName>
    </recommendedName>
</protein>
<dbReference type="PANTHER" id="PTHR44591">
    <property type="entry name" value="STRESS RESPONSE REGULATOR PROTEIN 1"/>
    <property type="match status" value="1"/>
</dbReference>
<evidence type="ECO:0000256" key="2">
    <source>
        <dbReference type="PROSITE-ProRule" id="PRU00169"/>
    </source>
</evidence>
<feature type="domain" description="Response regulatory" evidence="4">
    <location>
        <begin position="5"/>
        <end position="119"/>
    </location>
</feature>
<dbReference type="InterPro" id="IPR050595">
    <property type="entry name" value="Bact_response_regulator"/>
</dbReference>
<dbReference type="Pfam" id="PF00072">
    <property type="entry name" value="Response_reg"/>
    <property type="match status" value="1"/>
</dbReference>
<feature type="coiled-coil region" evidence="3">
    <location>
        <begin position="111"/>
        <end position="138"/>
    </location>
</feature>
<gene>
    <name evidence="5" type="ORF">HMF8227_01639</name>
</gene>